<dbReference type="CDD" id="cd18552">
    <property type="entry name" value="ABC_6TM_MsbA_like"/>
    <property type="match status" value="1"/>
</dbReference>
<dbReference type="GO" id="GO:0005524">
    <property type="term" value="F:ATP binding"/>
    <property type="evidence" value="ECO:0007669"/>
    <property type="project" value="UniProtKB-KW"/>
</dbReference>
<dbReference type="PANTHER" id="PTHR43394:SF1">
    <property type="entry name" value="ATP-BINDING CASSETTE SUB-FAMILY B MEMBER 10, MITOCHONDRIAL"/>
    <property type="match status" value="1"/>
</dbReference>
<reference evidence="8 9" key="1">
    <citation type="submission" date="2019-03" db="EMBL/GenBank/DDBJ databases">
        <title>Porphyromonas levii Isolated from the Uterus of Dairy Cows.</title>
        <authorList>
            <person name="Francis A.M."/>
        </authorList>
    </citation>
    <scope>NUCLEOTIDE SEQUENCE [LARGE SCALE GENOMIC DNA]</scope>
    <source>
        <strain evidence="8 9">AF5678</strain>
    </source>
</reference>
<dbReference type="PROSITE" id="PS50893">
    <property type="entry name" value="ABC_TRANSPORTER_2"/>
    <property type="match status" value="1"/>
</dbReference>
<dbReference type="InterPro" id="IPR017871">
    <property type="entry name" value="ABC_transporter-like_CS"/>
</dbReference>
<dbReference type="InterPro" id="IPR036640">
    <property type="entry name" value="ABC1_TM_sf"/>
</dbReference>
<dbReference type="Proteomes" id="UP000297225">
    <property type="component" value="Unassembled WGS sequence"/>
</dbReference>
<evidence type="ECO:0000313" key="9">
    <source>
        <dbReference type="Proteomes" id="UP000297225"/>
    </source>
</evidence>
<dbReference type="OrthoDB" id="9780296at2"/>
<dbReference type="Pfam" id="PF00005">
    <property type="entry name" value="ABC_tran"/>
    <property type="match status" value="1"/>
</dbReference>
<dbReference type="Gene3D" id="3.40.50.300">
    <property type="entry name" value="P-loop containing nucleotide triphosphate hydrolases"/>
    <property type="match status" value="1"/>
</dbReference>
<keyword evidence="5 8" id="KW-0067">ATP-binding</keyword>
<dbReference type="SMART" id="SM00382">
    <property type="entry name" value="AAA"/>
    <property type="match status" value="1"/>
</dbReference>
<comment type="subcellular location">
    <subcellularLocation>
        <location evidence="1">Cell membrane</location>
        <topology evidence="1">Multi-pass membrane protein</topology>
    </subcellularLocation>
</comment>
<dbReference type="GO" id="GO:0016887">
    <property type="term" value="F:ATP hydrolysis activity"/>
    <property type="evidence" value="ECO:0007669"/>
    <property type="project" value="InterPro"/>
</dbReference>
<keyword evidence="3" id="KW-0812">Transmembrane</keyword>
<accession>A0A4Y8WLW1</accession>
<name>A0A4Y8WLW1_9PORP</name>
<comment type="caution">
    <text evidence="8">The sequence shown here is derived from an EMBL/GenBank/DDBJ whole genome shotgun (WGS) entry which is preliminary data.</text>
</comment>
<dbReference type="PROSITE" id="PS00211">
    <property type="entry name" value="ABC_TRANSPORTER_1"/>
    <property type="match status" value="1"/>
</dbReference>
<keyword evidence="9" id="KW-1185">Reference proteome</keyword>
<dbReference type="InterPro" id="IPR011527">
    <property type="entry name" value="ABC1_TM_dom"/>
</dbReference>
<dbReference type="EMBL" id="SPNC01000239">
    <property type="protein sequence ID" value="TFH93960.1"/>
    <property type="molecule type" value="Genomic_DNA"/>
</dbReference>
<keyword evidence="6" id="KW-1133">Transmembrane helix</keyword>
<proteinExistence type="predicted"/>
<evidence type="ECO:0000256" key="3">
    <source>
        <dbReference type="ARBA" id="ARBA00022692"/>
    </source>
</evidence>
<dbReference type="GO" id="GO:0005886">
    <property type="term" value="C:plasma membrane"/>
    <property type="evidence" value="ECO:0007669"/>
    <property type="project" value="UniProtKB-SubCell"/>
</dbReference>
<dbReference type="SUPFAM" id="SSF90123">
    <property type="entry name" value="ABC transporter transmembrane region"/>
    <property type="match status" value="1"/>
</dbReference>
<dbReference type="InterPro" id="IPR003439">
    <property type="entry name" value="ABC_transporter-like_ATP-bd"/>
</dbReference>
<keyword evidence="2" id="KW-0813">Transport</keyword>
<evidence type="ECO:0000256" key="4">
    <source>
        <dbReference type="ARBA" id="ARBA00022741"/>
    </source>
</evidence>
<gene>
    <name evidence="8" type="ORF">E4P47_09545</name>
</gene>
<dbReference type="AlphaFoldDB" id="A0A4Y8WLW1"/>
<evidence type="ECO:0000256" key="2">
    <source>
        <dbReference type="ARBA" id="ARBA00022448"/>
    </source>
</evidence>
<dbReference type="PROSITE" id="PS50929">
    <property type="entry name" value="ABC_TM1F"/>
    <property type="match status" value="1"/>
</dbReference>
<organism evidence="8 9">
    <name type="scientific">Porphyromonas levii</name>
    <dbReference type="NCBI Taxonomy" id="28114"/>
    <lineage>
        <taxon>Bacteria</taxon>
        <taxon>Pseudomonadati</taxon>
        <taxon>Bacteroidota</taxon>
        <taxon>Bacteroidia</taxon>
        <taxon>Bacteroidales</taxon>
        <taxon>Porphyromonadaceae</taxon>
        <taxon>Porphyromonas</taxon>
    </lineage>
</organism>
<dbReference type="RefSeq" id="WP_134849469.1">
    <property type="nucleotide sequence ID" value="NZ_CP197400.1"/>
</dbReference>
<evidence type="ECO:0000256" key="6">
    <source>
        <dbReference type="ARBA" id="ARBA00022989"/>
    </source>
</evidence>
<keyword evidence="4" id="KW-0547">Nucleotide-binding</keyword>
<evidence type="ECO:0000313" key="8">
    <source>
        <dbReference type="EMBL" id="TFH93960.1"/>
    </source>
</evidence>
<dbReference type="FunFam" id="3.40.50.300:FF:000287">
    <property type="entry name" value="Multidrug ABC transporter ATP-binding protein"/>
    <property type="match status" value="1"/>
</dbReference>
<dbReference type="SUPFAM" id="SSF52540">
    <property type="entry name" value="P-loop containing nucleoside triphosphate hydrolases"/>
    <property type="match status" value="1"/>
</dbReference>
<dbReference type="Pfam" id="PF00664">
    <property type="entry name" value="ABC_membrane"/>
    <property type="match status" value="1"/>
</dbReference>
<keyword evidence="7" id="KW-0472">Membrane</keyword>
<dbReference type="InterPro" id="IPR039421">
    <property type="entry name" value="Type_1_exporter"/>
</dbReference>
<evidence type="ECO:0000256" key="1">
    <source>
        <dbReference type="ARBA" id="ARBA00004651"/>
    </source>
</evidence>
<dbReference type="InterPro" id="IPR027417">
    <property type="entry name" value="P-loop_NTPase"/>
</dbReference>
<protein>
    <submittedName>
        <fullName evidence="8">ABC transporter ATP-binding protein</fullName>
    </submittedName>
</protein>
<sequence>MKELFRTLRRFIPPYKWYVVGNIFFNALTPILNLLAFSLVIPILNILFKLDNTVYSFIPWDSIQLWSSGGLSRLTDTVQNNFFYYITYLITQYGASNALIVLGVYLVVITFLKVMSAYMGFYCMIPVQTGVVRDIRNSINDKIMELPIAFFSDERKGDIIARVTGDVNNIESSIITSLESIIKNPLMIIISLIAMLVISTELTIFVFVLLPIAGYIMGQVGKHLKKSSLLAQEQWGMLISIIEETLGGLRIVKAFHAEDMMRERFARHNEDFRQTSMRVSRRQQLAHPMSEFLGTATIAIVLWYGGTLILGHDSGLQASTFIYYLVIFYSIINPAKDLSRASYAIQRGFASMERVDMILLAESNIKDPVAPKEVHFDKAITLKEVSFRYADTWVLKDINLQIQKGQTVAIVGASGSGKSTLVDLLPRFHDVQKGAVCIDGVDIRELRMLDLRRLMGNVNQEAILFNDTVHNNIAFGNTAASRESVVAAAKVANADEFIQELSQGYDTNIGDRGGKLSGGQRQRLSIARAILKDPEILILDEATSALDTASERLVQEALERLMQGRTTIVIAHRLSTITGADKIVVLDQGEIVEEGTHSELLALNGKYARLVALQSFK</sequence>
<evidence type="ECO:0000256" key="5">
    <source>
        <dbReference type="ARBA" id="ARBA00022840"/>
    </source>
</evidence>
<dbReference type="InterPro" id="IPR003593">
    <property type="entry name" value="AAA+_ATPase"/>
</dbReference>
<dbReference type="PANTHER" id="PTHR43394">
    <property type="entry name" value="ATP-DEPENDENT PERMEASE MDL1, MITOCHONDRIAL"/>
    <property type="match status" value="1"/>
</dbReference>
<dbReference type="GO" id="GO:0015421">
    <property type="term" value="F:ABC-type oligopeptide transporter activity"/>
    <property type="evidence" value="ECO:0007669"/>
    <property type="project" value="TreeGrafter"/>
</dbReference>
<dbReference type="STRING" id="1122973.GCA_000379925_01691"/>
<evidence type="ECO:0000256" key="7">
    <source>
        <dbReference type="ARBA" id="ARBA00023136"/>
    </source>
</evidence>
<dbReference type="Gene3D" id="1.20.1560.10">
    <property type="entry name" value="ABC transporter type 1, transmembrane domain"/>
    <property type="match status" value="1"/>
</dbReference>